<keyword evidence="1" id="KW-0479">Metal-binding</keyword>
<evidence type="ECO:0000313" key="4">
    <source>
        <dbReference type="EMBL" id="KAE9450008.1"/>
    </source>
</evidence>
<evidence type="ECO:0000256" key="1">
    <source>
        <dbReference type="ARBA" id="ARBA00022723"/>
    </source>
</evidence>
<organism evidence="4 5">
    <name type="scientific">Rhododendron williamsianum</name>
    <dbReference type="NCBI Taxonomy" id="262921"/>
    <lineage>
        <taxon>Eukaryota</taxon>
        <taxon>Viridiplantae</taxon>
        <taxon>Streptophyta</taxon>
        <taxon>Embryophyta</taxon>
        <taxon>Tracheophyta</taxon>
        <taxon>Spermatophyta</taxon>
        <taxon>Magnoliopsida</taxon>
        <taxon>eudicotyledons</taxon>
        <taxon>Gunneridae</taxon>
        <taxon>Pentapetalae</taxon>
        <taxon>asterids</taxon>
        <taxon>Ericales</taxon>
        <taxon>Ericaceae</taxon>
        <taxon>Ericoideae</taxon>
        <taxon>Rhodoreae</taxon>
        <taxon>Rhododendron</taxon>
    </lineage>
</organism>
<feature type="non-terminal residue" evidence="4">
    <location>
        <position position="1"/>
    </location>
</feature>
<comment type="caution">
    <text evidence="4">The sequence shown here is derived from an EMBL/GenBank/DDBJ whole genome shotgun (WGS) entry which is preliminary data.</text>
</comment>
<sequence>ISNMSYMLEDLTDVEVINKVSEYWKILLKKIQKMMFKMLELGKSLYFNRIPQLVISKQRDTYFATENLEVTEIEGMEGVEDCKVLAPELVKHCYEIRFKESHPPLNHRGDENWKVRCKCGATVDDGHRMIACDFCGVWHHQLVITQTKFEEAVDFVSSLELEKMNYFRNSCLYTSFKCIIRYYQSLSETSLITIILADFP</sequence>
<evidence type="ECO:0000313" key="5">
    <source>
        <dbReference type="Proteomes" id="UP000428333"/>
    </source>
</evidence>
<gene>
    <name evidence="4" type="ORF">C3L33_18093</name>
</gene>
<keyword evidence="2" id="KW-0863">Zinc-finger</keyword>
<dbReference type="AlphaFoldDB" id="A0A6A4L5A0"/>
<dbReference type="SUPFAM" id="SSF57903">
    <property type="entry name" value="FYVE/PHD zinc finger"/>
    <property type="match status" value="1"/>
</dbReference>
<dbReference type="PANTHER" id="PTHR46201">
    <property type="entry name" value="PHD FINGER PROTEIN MALE MEIOCYTE DEATH 1-RELATED"/>
    <property type="match status" value="1"/>
</dbReference>
<protein>
    <submittedName>
        <fullName evidence="4">Uncharacterized protein</fullName>
    </submittedName>
</protein>
<dbReference type="PANTHER" id="PTHR46201:SF9">
    <property type="entry name" value="PHD FINGER PROTEIN MALE MEIOCYTE DEATH 1"/>
    <property type="match status" value="1"/>
</dbReference>
<dbReference type="Proteomes" id="UP000428333">
    <property type="component" value="Linkage Group LG11"/>
</dbReference>
<dbReference type="OrthoDB" id="79252at2759"/>
<evidence type="ECO:0000256" key="3">
    <source>
        <dbReference type="ARBA" id="ARBA00022833"/>
    </source>
</evidence>
<keyword evidence="5" id="KW-1185">Reference proteome</keyword>
<accession>A0A6A4L5A0</accession>
<name>A0A6A4L5A0_9ERIC</name>
<dbReference type="InterPro" id="IPR013083">
    <property type="entry name" value="Znf_RING/FYVE/PHD"/>
</dbReference>
<dbReference type="Gene3D" id="3.30.40.10">
    <property type="entry name" value="Zinc/RING finger domain, C3HC4 (zinc finger)"/>
    <property type="match status" value="1"/>
</dbReference>
<proteinExistence type="predicted"/>
<dbReference type="InterPro" id="IPR011011">
    <property type="entry name" value="Znf_FYVE_PHD"/>
</dbReference>
<reference evidence="4 5" key="1">
    <citation type="journal article" date="2019" name="Genome Biol. Evol.">
        <title>The Rhododendron genome and chromosomal organization provide insight into shared whole-genome duplications across the heath family (Ericaceae).</title>
        <authorList>
            <person name="Soza V.L."/>
            <person name="Lindsley D."/>
            <person name="Waalkes A."/>
            <person name="Ramage E."/>
            <person name="Patwardhan R.P."/>
            <person name="Burton J.N."/>
            <person name="Adey A."/>
            <person name="Kumar A."/>
            <person name="Qiu R."/>
            <person name="Shendure J."/>
            <person name="Hall B."/>
        </authorList>
    </citation>
    <scope>NUCLEOTIDE SEQUENCE [LARGE SCALE GENOMIC DNA]</scope>
    <source>
        <strain evidence="4">RSF 1966-606</strain>
    </source>
</reference>
<dbReference type="EMBL" id="QEFC01003098">
    <property type="protein sequence ID" value="KAE9450008.1"/>
    <property type="molecule type" value="Genomic_DNA"/>
</dbReference>
<keyword evidence="3" id="KW-0862">Zinc</keyword>
<evidence type="ECO:0000256" key="2">
    <source>
        <dbReference type="ARBA" id="ARBA00022771"/>
    </source>
</evidence>
<dbReference type="GO" id="GO:0008270">
    <property type="term" value="F:zinc ion binding"/>
    <property type="evidence" value="ECO:0007669"/>
    <property type="project" value="UniProtKB-KW"/>
</dbReference>